<evidence type="ECO:0000313" key="3">
    <source>
        <dbReference type="Proteomes" id="UP001497482"/>
    </source>
</evidence>
<gene>
    <name evidence="2" type="ORF">KC01_LOCUS41019</name>
</gene>
<protein>
    <submittedName>
        <fullName evidence="2">Uncharacterized protein</fullName>
    </submittedName>
</protein>
<evidence type="ECO:0000256" key="1">
    <source>
        <dbReference type="SAM" id="MobiDB-lite"/>
    </source>
</evidence>
<dbReference type="AlphaFoldDB" id="A0AAV2MP20"/>
<feature type="region of interest" description="Disordered" evidence="1">
    <location>
        <begin position="1"/>
        <end position="25"/>
    </location>
</feature>
<dbReference type="Proteomes" id="UP001497482">
    <property type="component" value="Chromosome 9"/>
</dbReference>
<accession>A0AAV2MP20</accession>
<proteinExistence type="predicted"/>
<reference evidence="2 3" key="1">
    <citation type="submission" date="2024-04" db="EMBL/GenBank/DDBJ databases">
        <authorList>
            <person name="Waldvogel A.-M."/>
            <person name="Schoenle A."/>
        </authorList>
    </citation>
    <scope>NUCLEOTIDE SEQUENCE [LARGE SCALE GENOMIC DNA]</scope>
</reference>
<evidence type="ECO:0000313" key="2">
    <source>
        <dbReference type="EMBL" id="CAL1615005.1"/>
    </source>
</evidence>
<organism evidence="2 3">
    <name type="scientific">Knipowitschia caucasica</name>
    <name type="common">Caucasian dwarf goby</name>
    <name type="synonym">Pomatoschistus caucasicus</name>
    <dbReference type="NCBI Taxonomy" id="637954"/>
    <lineage>
        <taxon>Eukaryota</taxon>
        <taxon>Metazoa</taxon>
        <taxon>Chordata</taxon>
        <taxon>Craniata</taxon>
        <taxon>Vertebrata</taxon>
        <taxon>Euteleostomi</taxon>
        <taxon>Actinopterygii</taxon>
        <taxon>Neopterygii</taxon>
        <taxon>Teleostei</taxon>
        <taxon>Neoteleostei</taxon>
        <taxon>Acanthomorphata</taxon>
        <taxon>Gobiaria</taxon>
        <taxon>Gobiiformes</taxon>
        <taxon>Gobioidei</taxon>
        <taxon>Gobiidae</taxon>
        <taxon>Gobiinae</taxon>
        <taxon>Knipowitschia</taxon>
    </lineage>
</organism>
<feature type="region of interest" description="Disordered" evidence="1">
    <location>
        <begin position="46"/>
        <end position="104"/>
    </location>
</feature>
<keyword evidence="3" id="KW-1185">Reference proteome</keyword>
<feature type="compositionally biased region" description="Polar residues" evidence="1">
    <location>
        <begin position="77"/>
        <end position="92"/>
    </location>
</feature>
<dbReference type="EMBL" id="OZ035831">
    <property type="protein sequence ID" value="CAL1615005.1"/>
    <property type="molecule type" value="Genomic_DNA"/>
</dbReference>
<name>A0AAV2MP20_KNICA</name>
<sequence length="119" mass="13545">MIKEEIKPGFGRGTGGSSRLQPLRSHDHIHPSLCVEKQLPRSRICAQGAAHNHRSIKLQAEERRGGHRNTRRKPDTDTQGPTCKLRSNSSLFQPGFEPRTNHSATREHIRLRSVVRDFH</sequence>